<comment type="caution">
    <text evidence="2">The sequence shown here is derived from an EMBL/GenBank/DDBJ whole genome shotgun (WGS) entry which is preliminary data.</text>
</comment>
<evidence type="ECO:0000313" key="2">
    <source>
        <dbReference type="EMBL" id="KAJ1215901.1"/>
    </source>
</evidence>
<keyword evidence="3" id="KW-1185">Reference proteome</keyword>
<protein>
    <submittedName>
        <fullName evidence="2">Uncharacterized protein</fullName>
    </submittedName>
</protein>
<proteinExistence type="predicted"/>
<evidence type="ECO:0000313" key="3">
    <source>
        <dbReference type="Proteomes" id="UP001066276"/>
    </source>
</evidence>
<reference evidence="2" key="1">
    <citation type="journal article" date="2022" name="bioRxiv">
        <title>Sequencing and chromosome-scale assembly of the giantPleurodeles waltlgenome.</title>
        <authorList>
            <person name="Brown T."/>
            <person name="Elewa A."/>
            <person name="Iarovenko S."/>
            <person name="Subramanian E."/>
            <person name="Araus A.J."/>
            <person name="Petzold A."/>
            <person name="Susuki M."/>
            <person name="Suzuki K.-i.T."/>
            <person name="Hayashi T."/>
            <person name="Toyoda A."/>
            <person name="Oliveira C."/>
            <person name="Osipova E."/>
            <person name="Leigh N.D."/>
            <person name="Simon A."/>
            <person name="Yun M.H."/>
        </authorList>
    </citation>
    <scope>NUCLEOTIDE SEQUENCE</scope>
    <source>
        <strain evidence="2">20211129_DDA</strain>
        <tissue evidence="2">Liver</tissue>
    </source>
</reference>
<gene>
    <name evidence="2" type="ORF">NDU88_003508</name>
</gene>
<sequence length="234" mass="24985">MILGRPVYFVEISVRFNKSAALNANHLNVLLKLIGILLEIEDNLSQRRLNFVVGKLHAFSQYKEFNQLTQWQRRHLGHPYDPGSPWGAWCSERAKILTPASSRRSDRPEEKRWRPQLGKPDWAEIGPAAPPEVTATSRGSGGGPPGDWARAPTADPHGLGGQSGPDPGGKKAPGERRCPCTPTRERRPGGCGACLSCRVSPRGGSEAPGVPLGSGREPGPRGGSGPGRGSGVAL</sequence>
<feature type="region of interest" description="Disordered" evidence="1">
    <location>
        <begin position="99"/>
        <end position="234"/>
    </location>
</feature>
<organism evidence="2 3">
    <name type="scientific">Pleurodeles waltl</name>
    <name type="common">Iberian ribbed newt</name>
    <dbReference type="NCBI Taxonomy" id="8319"/>
    <lineage>
        <taxon>Eukaryota</taxon>
        <taxon>Metazoa</taxon>
        <taxon>Chordata</taxon>
        <taxon>Craniata</taxon>
        <taxon>Vertebrata</taxon>
        <taxon>Euteleostomi</taxon>
        <taxon>Amphibia</taxon>
        <taxon>Batrachia</taxon>
        <taxon>Caudata</taxon>
        <taxon>Salamandroidea</taxon>
        <taxon>Salamandridae</taxon>
        <taxon>Pleurodelinae</taxon>
        <taxon>Pleurodeles</taxon>
    </lineage>
</organism>
<feature type="compositionally biased region" description="Gly residues" evidence="1">
    <location>
        <begin position="158"/>
        <end position="167"/>
    </location>
</feature>
<dbReference type="AlphaFoldDB" id="A0AAV7WSM2"/>
<accession>A0AAV7WSM2</accession>
<feature type="compositionally biased region" description="Gly residues" evidence="1">
    <location>
        <begin position="220"/>
        <end position="234"/>
    </location>
</feature>
<feature type="compositionally biased region" description="Basic and acidic residues" evidence="1">
    <location>
        <begin position="103"/>
        <end position="113"/>
    </location>
</feature>
<name>A0AAV7WSM2_PLEWA</name>
<dbReference type="EMBL" id="JANPWB010000001">
    <property type="protein sequence ID" value="KAJ1215901.1"/>
    <property type="molecule type" value="Genomic_DNA"/>
</dbReference>
<feature type="compositionally biased region" description="Basic and acidic residues" evidence="1">
    <location>
        <begin position="168"/>
        <end position="188"/>
    </location>
</feature>
<dbReference type="Proteomes" id="UP001066276">
    <property type="component" value="Chromosome 1_1"/>
</dbReference>
<evidence type="ECO:0000256" key="1">
    <source>
        <dbReference type="SAM" id="MobiDB-lite"/>
    </source>
</evidence>